<feature type="domain" description="Reverse transcriptase zinc-binding" evidence="2">
    <location>
        <begin position="120"/>
        <end position="198"/>
    </location>
</feature>
<feature type="transmembrane region" description="Helical" evidence="1">
    <location>
        <begin position="15"/>
        <end position="34"/>
    </location>
</feature>
<evidence type="ECO:0000313" key="4">
    <source>
        <dbReference type="Proteomes" id="UP000436088"/>
    </source>
</evidence>
<comment type="caution">
    <text evidence="3">The sequence shown here is derived from an EMBL/GenBank/DDBJ whole genome shotgun (WGS) entry which is preliminary data.</text>
</comment>
<proteinExistence type="predicted"/>
<organism evidence="3 4">
    <name type="scientific">Hibiscus syriacus</name>
    <name type="common">Rose of Sharon</name>
    <dbReference type="NCBI Taxonomy" id="106335"/>
    <lineage>
        <taxon>Eukaryota</taxon>
        <taxon>Viridiplantae</taxon>
        <taxon>Streptophyta</taxon>
        <taxon>Embryophyta</taxon>
        <taxon>Tracheophyta</taxon>
        <taxon>Spermatophyta</taxon>
        <taxon>Magnoliopsida</taxon>
        <taxon>eudicotyledons</taxon>
        <taxon>Gunneridae</taxon>
        <taxon>Pentapetalae</taxon>
        <taxon>rosids</taxon>
        <taxon>malvids</taxon>
        <taxon>Malvales</taxon>
        <taxon>Malvaceae</taxon>
        <taxon>Malvoideae</taxon>
        <taxon>Hibiscus</taxon>
    </lineage>
</organism>
<evidence type="ECO:0000313" key="3">
    <source>
        <dbReference type="EMBL" id="KAE8719471.1"/>
    </source>
</evidence>
<evidence type="ECO:0000259" key="2">
    <source>
        <dbReference type="Pfam" id="PF13966"/>
    </source>
</evidence>
<dbReference type="InterPro" id="IPR026960">
    <property type="entry name" value="RVT-Znf"/>
</dbReference>
<dbReference type="EMBL" id="VEPZ02000788">
    <property type="protein sequence ID" value="KAE8719471.1"/>
    <property type="molecule type" value="Genomic_DNA"/>
</dbReference>
<dbReference type="PANTHER" id="PTHR33116">
    <property type="entry name" value="REVERSE TRANSCRIPTASE ZINC-BINDING DOMAIN-CONTAINING PROTEIN-RELATED-RELATED"/>
    <property type="match status" value="1"/>
</dbReference>
<dbReference type="PANTHER" id="PTHR33116:SF84">
    <property type="entry name" value="RNA-DIRECTED DNA POLYMERASE"/>
    <property type="match status" value="1"/>
</dbReference>
<name>A0A6A3BU93_HIBSY</name>
<dbReference type="AlphaFoldDB" id="A0A6A3BU93"/>
<keyword evidence="1" id="KW-0472">Membrane</keyword>
<keyword evidence="1" id="KW-0812">Transmembrane</keyword>
<dbReference type="Pfam" id="PF13966">
    <property type="entry name" value="zf-RVT"/>
    <property type="match status" value="1"/>
</dbReference>
<evidence type="ECO:0000256" key="1">
    <source>
        <dbReference type="SAM" id="Phobius"/>
    </source>
</evidence>
<dbReference type="Proteomes" id="UP000436088">
    <property type="component" value="Unassembled WGS sequence"/>
</dbReference>
<sequence length="213" mass="24839">MGNWANRWLSYTGRLQLIGVVLFSIVNFWCRQLILPCRLIKKVEQLCARFPWKGRDVPAKGARFSWENIYFPKAEGGLGVRGLKVKCRPSFRWGLRKILKLKSVAVSLMGRVCDWRPRFFWDEIRGRNEKVTLHRLVWFSMNVPKHAFICWLAILVRLPTAHRLARMGMSVDDTCKLCGIRESRDHIFLECVFSKEVWEGVLRLCCIDRAVGG</sequence>
<accession>A0A6A3BU93</accession>
<reference evidence="3" key="1">
    <citation type="submission" date="2019-09" db="EMBL/GenBank/DDBJ databases">
        <title>Draft genome information of white flower Hibiscus syriacus.</title>
        <authorList>
            <person name="Kim Y.-M."/>
        </authorList>
    </citation>
    <scope>NUCLEOTIDE SEQUENCE [LARGE SCALE GENOMIC DNA]</scope>
    <source>
        <strain evidence="3">YM2019G1</strain>
    </source>
</reference>
<keyword evidence="4" id="KW-1185">Reference proteome</keyword>
<gene>
    <name evidence="3" type="ORF">F3Y22_tig00109957pilonHSYRG00173</name>
</gene>
<protein>
    <recommendedName>
        <fullName evidence="2">Reverse transcriptase zinc-binding domain-containing protein</fullName>
    </recommendedName>
</protein>
<keyword evidence="1" id="KW-1133">Transmembrane helix</keyword>